<dbReference type="NCBIfam" id="NF037982">
    <property type="entry name" value="Nramp_1"/>
    <property type="match status" value="1"/>
</dbReference>
<dbReference type="InterPro" id="IPR001046">
    <property type="entry name" value="NRAMP_fam"/>
</dbReference>
<accession>A0A0B6WWL1</accession>
<organism evidence="8 9">
    <name type="scientific">Pyrinomonas methylaliphatogenes</name>
    <dbReference type="NCBI Taxonomy" id="454194"/>
    <lineage>
        <taxon>Bacteria</taxon>
        <taxon>Pseudomonadati</taxon>
        <taxon>Acidobacteriota</taxon>
        <taxon>Blastocatellia</taxon>
        <taxon>Blastocatellales</taxon>
        <taxon>Pyrinomonadaceae</taxon>
        <taxon>Pyrinomonas</taxon>
    </lineage>
</organism>
<dbReference type="GO" id="GO:0015293">
    <property type="term" value="F:symporter activity"/>
    <property type="evidence" value="ECO:0007669"/>
    <property type="project" value="UniProtKB-KW"/>
</dbReference>
<evidence type="ECO:0000256" key="4">
    <source>
        <dbReference type="ARBA" id="ARBA00022847"/>
    </source>
</evidence>
<proteinExistence type="predicted"/>
<sequence>MIERRVSIENATRYWRRSVRRMRRAVTRRSRLLTFLAILGPGMVAANAGNDAGGIATYASTGASYGYRLLWALIPVTISLAIVQEMCARMGAVTGKGLADLIRERFGVRWTALVMLALLIANAGVTVSEFVGIAAATELFGIPRYISVPIAALAVWWLVIHGSYQRVERVFLTMSLVFLSYIAAAFFAKPDWSSVLSETIRPSLQNDSEYLFTLIALIGTTISPYMQVFVQSSVVERGMTAKDYPQIRIDVWSGTIFSNLIAFFIIVSTAAALYPYGIKVDTAADAARALAPLVGKYAETLFAIGLFGASMLAAGVLPLATAYSLSEAFGFEKGVSHSFREAPIFLGIFTFLVAVGGLVAILPGLPLIRVLLVTQVINGLLLPVLLVAILRLASDRELMGQYANGPVHNLIAWLTAAVVSALSLIFILRSVAS</sequence>
<evidence type="ECO:0000256" key="7">
    <source>
        <dbReference type="SAM" id="Phobius"/>
    </source>
</evidence>
<keyword evidence="2" id="KW-0813">Transport</keyword>
<dbReference type="AlphaFoldDB" id="A0A0B6WWL1"/>
<dbReference type="PANTHER" id="PTHR11706:SF33">
    <property type="entry name" value="NATURAL RESISTANCE-ASSOCIATED MACROPHAGE PROTEIN 2"/>
    <property type="match status" value="1"/>
</dbReference>
<feature type="transmembrane region" description="Helical" evidence="7">
    <location>
        <begin position="344"/>
        <end position="362"/>
    </location>
</feature>
<comment type="subcellular location">
    <subcellularLocation>
        <location evidence="1">Membrane</location>
        <topology evidence="1">Multi-pass membrane protein</topology>
    </subcellularLocation>
</comment>
<evidence type="ECO:0000256" key="6">
    <source>
        <dbReference type="ARBA" id="ARBA00023136"/>
    </source>
</evidence>
<dbReference type="Pfam" id="PF01566">
    <property type="entry name" value="Nramp"/>
    <property type="match status" value="1"/>
</dbReference>
<feature type="transmembrane region" description="Helical" evidence="7">
    <location>
        <begin position="210"/>
        <end position="230"/>
    </location>
</feature>
<feature type="transmembrane region" description="Helical" evidence="7">
    <location>
        <begin position="410"/>
        <end position="432"/>
    </location>
</feature>
<feature type="transmembrane region" description="Helical" evidence="7">
    <location>
        <begin position="301"/>
        <end position="323"/>
    </location>
</feature>
<name>A0A0B6WWL1_9BACT</name>
<keyword evidence="5 7" id="KW-1133">Transmembrane helix</keyword>
<feature type="transmembrane region" description="Helical" evidence="7">
    <location>
        <begin position="142"/>
        <end position="159"/>
    </location>
</feature>
<evidence type="ECO:0000313" key="8">
    <source>
        <dbReference type="EMBL" id="CDM64540.1"/>
    </source>
</evidence>
<protein>
    <submittedName>
        <fullName evidence="8">Mn2+/Fe2_transporter, NRAMP family</fullName>
    </submittedName>
</protein>
<dbReference type="Proteomes" id="UP000031518">
    <property type="component" value="Unassembled WGS sequence"/>
</dbReference>
<dbReference type="GO" id="GO:0005886">
    <property type="term" value="C:plasma membrane"/>
    <property type="evidence" value="ECO:0007669"/>
    <property type="project" value="TreeGrafter"/>
</dbReference>
<dbReference type="GO" id="GO:0015086">
    <property type="term" value="F:cadmium ion transmembrane transporter activity"/>
    <property type="evidence" value="ECO:0007669"/>
    <property type="project" value="TreeGrafter"/>
</dbReference>
<evidence type="ECO:0000256" key="3">
    <source>
        <dbReference type="ARBA" id="ARBA00022692"/>
    </source>
</evidence>
<evidence type="ECO:0000313" key="9">
    <source>
        <dbReference type="Proteomes" id="UP000031518"/>
    </source>
</evidence>
<dbReference type="PANTHER" id="PTHR11706">
    <property type="entry name" value="SOLUTE CARRIER PROTEIN FAMILY 11 MEMBER"/>
    <property type="match status" value="1"/>
</dbReference>
<feature type="transmembrane region" description="Helical" evidence="7">
    <location>
        <begin position="70"/>
        <end position="92"/>
    </location>
</feature>
<evidence type="ECO:0000256" key="2">
    <source>
        <dbReference type="ARBA" id="ARBA00022448"/>
    </source>
</evidence>
<feature type="transmembrane region" description="Helical" evidence="7">
    <location>
        <begin position="251"/>
        <end position="274"/>
    </location>
</feature>
<gene>
    <name evidence="8" type="ORF">PYK22_00534</name>
</gene>
<evidence type="ECO:0000256" key="1">
    <source>
        <dbReference type="ARBA" id="ARBA00004141"/>
    </source>
</evidence>
<keyword evidence="9" id="KW-1185">Reference proteome</keyword>
<dbReference type="EMBL" id="CBXV010000002">
    <property type="protein sequence ID" value="CDM64540.1"/>
    <property type="molecule type" value="Genomic_DNA"/>
</dbReference>
<keyword evidence="6 7" id="KW-0472">Membrane</keyword>
<keyword evidence="4" id="KW-0769">Symport</keyword>
<dbReference type="GO" id="GO:0034755">
    <property type="term" value="P:iron ion transmembrane transport"/>
    <property type="evidence" value="ECO:0007669"/>
    <property type="project" value="TreeGrafter"/>
</dbReference>
<keyword evidence="3 7" id="KW-0812">Transmembrane</keyword>
<reference evidence="8 9" key="2">
    <citation type="submission" date="2015-01" db="EMBL/GenBank/DDBJ databases">
        <title>Complete genome sequence of Pyrinomonas methylaliphatogenes type strain K22T.</title>
        <authorList>
            <person name="Lee K.C.Y."/>
            <person name="Power J.F."/>
            <person name="Dunfield P.F."/>
            <person name="Morgan X.C."/>
            <person name="Huttenhower C."/>
            <person name="Stott M.B."/>
        </authorList>
    </citation>
    <scope>NUCLEOTIDE SEQUENCE [LARGE SCALE GENOMIC DNA]</scope>
    <source>
        <strain evidence="8 9">K22</strain>
    </source>
</reference>
<dbReference type="STRING" id="454194.PYK22_00534"/>
<feature type="transmembrane region" description="Helical" evidence="7">
    <location>
        <begin position="171"/>
        <end position="190"/>
    </location>
</feature>
<evidence type="ECO:0000256" key="5">
    <source>
        <dbReference type="ARBA" id="ARBA00022989"/>
    </source>
</evidence>
<feature type="transmembrane region" description="Helical" evidence="7">
    <location>
        <begin position="368"/>
        <end position="390"/>
    </location>
</feature>
<reference evidence="8 9" key="1">
    <citation type="submission" date="2013-12" db="EMBL/GenBank/DDBJ databases">
        <authorList>
            <person name="Stott M."/>
        </authorList>
    </citation>
    <scope>NUCLEOTIDE SEQUENCE [LARGE SCALE GENOMIC DNA]</scope>
    <source>
        <strain evidence="8 9">K22</strain>
    </source>
</reference>
<dbReference type="GO" id="GO:0005384">
    <property type="term" value="F:manganese ion transmembrane transporter activity"/>
    <property type="evidence" value="ECO:0007669"/>
    <property type="project" value="TreeGrafter"/>
</dbReference>
<feature type="transmembrane region" description="Helical" evidence="7">
    <location>
        <begin position="113"/>
        <end position="136"/>
    </location>
</feature>